<sequence length="439" mass="48137">SSDILDSASELGEDMRDDDPPAPPRPRCVSVEDLAPPDKEVRREYLLTTLGRPPRAVSASIAAWGRLEHEMQAADILERAAAHMAAEHAARLRDQFRWLQSRLGRLPALNDRAWILRTGSEFCPGYHTLRQRFQPELVPVLQEGLDMAEVMVNMAATMRYHDFLTALLPWLSPAAQLQFQDWFQTYERTQFMALPQASEPPHTADDEALDCVAATTGAVATPVHAGVPHQQHTIRRIPDKPISLATRAKLRSMALSEGHQDDQLLQAQAEFAQFGAYMKAGLPQPGSTAAPSTAPRDTDRKDMDVDKDRRRQHREEEDRGSPQPKYAKAETKGAEKPGEPPSGKGGQIQPQKEDNEVGTKTPGTGSGQQRDDQDRRQLLSRAGPRGGLGEGEDGAQPALESAAGPRLEQAAWLPSLAHPPWGARGSEGSGEGRPWAGFP</sequence>
<reference evidence="2" key="1">
    <citation type="submission" date="2021-02" db="EMBL/GenBank/DDBJ databases">
        <authorList>
            <person name="Dougan E. K."/>
            <person name="Rhodes N."/>
            <person name="Thang M."/>
            <person name="Chan C."/>
        </authorList>
    </citation>
    <scope>NUCLEOTIDE SEQUENCE</scope>
</reference>
<accession>A0A812VVZ8</accession>
<feature type="non-terminal residue" evidence="2">
    <location>
        <position position="1"/>
    </location>
</feature>
<organism evidence="2 3">
    <name type="scientific">Symbiodinium necroappetens</name>
    <dbReference type="NCBI Taxonomy" id="1628268"/>
    <lineage>
        <taxon>Eukaryota</taxon>
        <taxon>Sar</taxon>
        <taxon>Alveolata</taxon>
        <taxon>Dinophyceae</taxon>
        <taxon>Suessiales</taxon>
        <taxon>Symbiodiniaceae</taxon>
        <taxon>Symbiodinium</taxon>
    </lineage>
</organism>
<feature type="compositionally biased region" description="Basic and acidic residues" evidence="1">
    <location>
        <begin position="296"/>
        <end position="320"/>
    </location>
</feature>
<comment type="caution">
    <text evidence="2">The sequence shown here is derived from an EMBL/GenBank/DDBJ whole genome shotgun (WGS) entry which is preliminary data.</text>
</comment>
<feature type="compositionally biased region" description="Basic and acidic residues" evidence="1">
    <location>
        <begin position="327"/>
        <end position="338"/>
    </location>
</feature>
<keyword evidence="3" id="KW-1185">Reference proteome</keyword>
<name>A0A812VVZ8_9DINO</name>
<protein>
    <submittedName>
        <fullName evidence="2">Uncharacterized protein</fullName>
    </submittedName>
</protein>
<feature type="region of interest" description="Disordered" evidence="1">
    <location>
        <begin position="282"/>
        <end position="439"/>
    </location>
</feature>
<dbReference type="EMBL" id="CAJNJA010030604">
    <property type="protein sequence ID" value="CAE7645630.1"/>
    <property type="molecule type" value="Genomic_DNA"/>
</dbReference>
<evidence type="ECO:0000313" key="3">
    <source>
        <dbReference type="Proteomes" id="UP000601435"/>
    </source>
</evidence>
<proteinExistence type="predicted"/>
<gene>
    <name evidence="2" type="ORF">SNEC2469_LOCUS18249</name>
</gene>
<dbReference type="Proteomes" id="UP000601435">
    <property type="component" value="Unassembled WGS sequence"/>
</dbReference>
<evidence type="ECO:0000313" key="2">
    <source>
        <dbReference type="EMBL" id="CAE7645630.1"/>
    </source>
</evidence>
<evidence type="ECO:0000256" key="1">
    <source>
        <dbReference type="SAM" id="MobiDB-lite"/>
    </source>
</evidence>
<dbReference type="AlphaFoldDB" id="A0A812VVZ8"/>
<feature type="region of interest" description="Disordered" evidence="1">
    <location>
        <begin position="1"/>
        <end position="34"/>
    </location>
</feature>